<sequence>MKLPDFLQYEPFNRLREKMQTNELGHFEFFDPKIHLTGGERSSLAKAGLKLIDSPLLLLSDHTLGYKNSRVAAMYKEQIHVSGCKVLLQGVQEYREFLVISSDDAAGPLDICPECLHLLRYQGFDAYKERKAAYSHHVLEDFSLQQFFSYYSLYPVKCHEMTNRRLPDTFTIG</sequence>
<name>A0A0C5VML3_9GAMM</name>
<organism evidence="1 2">
    <name type="scientific">Gynuella sunshinyii YC6258</name>
    <dbReference type="NCBI Taxonomy" id="1445510"/>
    <lineage>
        <taxon>Bacteria</taxon>
        <taxon>Pseudomonadati</taxon>
        <taxon>Pseudomonadota</taxon>
        <taxon>Gammaproteobacteria</taxon>
        <taxon>Oceanospirillales</taxon>
        <taxon>Saccharospirillaceae</taxon>
        <taxon>Gynuella</taxon>
    </lineage>
</organism>
<dbReference type="AlphaFoldDB" id="A0A0C5VML3"/>
<dbReference type="KEGG" id="gsn:YC6258_02545"/>
<accession>A0A0C5VML3</accession>
<dbReference type="STRING" id="1445510.YC6258_02545"/>
<evidence type="ECO:0000313" key="1">
    <source>
        <dbReference type="EMBL" id="AJQ94583.1"/>
    </source>
</evidence>
<dbReference type="OrthoDB" id="5703363at2"/>
<reference evidence="1 2" key="1">
    <citation type="submission" date="2014-01" db="EMBL/GenBank/DDBJ databases">
        <title>Full genme sequencing of cellulolytic bacterium Gynuella sunshinyii YC6258T gen. nov., sp. nov.</title>
        <authorList>
            <person name="Khan H."/>
            <person name="Chung E.J."/>
            <person name="Chung Y.R."/>
        </authorList>
    </citation>
    <scope>NUCLEOTIDE SEQUENCE [LARGE SCALE GENOMIC DNA]</scope>
    <source>
        <strain evidence="1 2">YC6258</strain>
    </source>
</reference>
<dbReference type="Proteomes" id="UP000032266">
    <property type="component" value="Chromosome"/>
</dbReference>
<evidence type="ECO:0000313" key="2">
    <source>
        <dbReference type="Proteomes" id="UP000032266"/>
    </source>
</evidence>
<keyword evidence="2" id="KW-1185">Reference proteome</keyword>
<dbReference type="RefSeq" id="WP_044617092.1">
    <property type="nucleotide sequence ID" value="NZ_CP007142.1"/>
</dbReference>
<dbReference type="EMBL" id="CP007142">
    <property type="protein sequence ID" value="AJQ94583.1"/>
    <property type="molecule type" value="Genomic_DNA"/>
</dbReference>
<gene>
    <name evidence="1" type="ORF">YC6258_02545</name>
</gene>
<dbReference type="HOGENOM" id="CLU_1685404_0_0_6"/>
<protein>
    <submittedName>
        <fullName evidence="1">Uncharacterized protein</fullName>
    </submittedName>
</protein>
<proteinExistence type="predicted"/>